<evidence type="ECO:0000313" key="3">
    <source>
        <dbReference type="Proteomes" id="UP000314294"/>
    </source>
</evidence>
<evidence type="ECO:0000313" key="2">
    <source>
        <dbReference type="EMBL" id="TNN70797.1"/>
    </source>
</evidence>
<dbReference type="Proteomes" id="UP000314294">
    <property type="component" value="Unassembled WGS sequence"/>
</dbReference>
<feature type="compositionally biased region" description="Basic and acidic residues" evidence="1">
    <location>
        <begin position="121"/>
        <end position="130"/>
    </location>
</feature>
<name>A0A4Z2HYJ7_9TELE</name>
<feature type="region of interest" description="Disordered" evidence="1">
    <location>
        <begin position="79"/>
        <end position="98"/>
    </location>
</feature>
<sequence length="179" mass="19739">MKTSCVHLPSAATQNQMFRGFDVDQPFYSRFTHHILTHLLRNSAGFVGEGNDKVPDVQSNNLAYVGVLYLSYEKCPLAPAGHTSPTRGPRRASGETIMFGPPTNERFFSIGLSASRRERKREREGERDGDAFPEPRASLAISLPLCSRERGGKMLVYPEANGASLIAIPTVMAKDEADR</sequence>
<protein>
    <submittedName>
        <fullName evidence="2">Uncharacterized protein</fullName>
    </submittedName>
</protein>
<dbReference type="AlphaFoldDB" id="A0A4Z2HYJ7"/>
<comment type="caution">
    <text evidence="2">The sequence shown here is derived from an EMBL/GenBank/DDBJ whole genome shotgun (WGS) entry which is preliminary data.</text>
</comment>
<proteinExistence type="predicted"/>
<dbReference type="EMBL" id="SRLO01000158">
    <property type="protein sequence ID" value="TNN70797.1"/>
    <property type="molecule type" value="Genomic_DNA"/>
</dbReference>
<reference evidence="2 3" key="1">
    <citation type="submission" date="2019-03" db="EMBL/GenBank/DDBJ databases">
        <title>First draft genome of Liparis tanakae, snailfish: a comprehensive survey of snailfish specific genes.</title>
        <authorList>
            <person name="Kim W."/>
            <person name="Song I."/>
            <person name="Jeong J.-H."/>
            <person name="Kim D."/>
            <person name="Kim S."/>
            <person name="Ryu S."/>
            <person name="Song J.Y."/>
            <person name="Lee S.K."/>
        </authorList>
    </citation>
    <scope>NUCLEOTIDE SEQUENCE [LARGE SCALE GENOMIC DNA]</scope>
    <source>
        <tissue evidence="2">Muscle</tissue>
    </source>
</reference>
<accession>A0A4Z2HYJ7</accession>
<feature type="region of interest" description="Disordered" evidence="1">
    <location>
        <begin position="114"/>
        <end position="134"/>
    </location>
</feature>
<keyword evidence="3" id="KW-1185">Reference proteome</keyword>
<evidence type="ECO:0000256" key="1">
    <source>
        <dbReference type="SAM" id="MobiDB-lite"/>
    </source>
</evidence>
<gene>
    <name evidence="2" type="ORF">EYF80_018931</name>
</gene>
<organism evidence="2 3">
    <name type="scientific">Liparis tanakae</name>
    <name type="common">Tanaka's snailfish</name>
    <dbReference type="NCBI Taxonomy" id="230148"/>
    <lineage>
        <taxon>Eukaryota</taxon>
        <taxon>Metazoa</taxon>
        <taxon>Chordata</taxon>
        <taxon>Craniata</taxon>
        <taxon>Vertebrata</taxon>
        <taxon>Euteleostomi</taxon>
        <taxon>Actinopterygii</taxon>
        <taxon>Neopterygii</taxon>
        <taxon>Teleostei</taxon>
        <taxon>Neoteleostei</taxon>
        <taxon>Acanthomorphata</taxon>
        <taxon>Eupercaria</taxon>
        <taxon>Perciformes</taxon>
        <taxon>Cottioidei</taxon>
        <taxon>Cottales</taxon>
        <taxon>Liparidae</taxon>
        <taxon>Liparis</taxon>
    </lineage>
</organism>